<feature type="domain" description="Gliding motility-associated protein GldM C-terminal" evidence="1">
    <location>
        <begin position="419"/>
        <end position="511"/>
    </location>
</feature>
<gene>
    <name evidence="5" type="primary">gldM</name>
    <name evidence="5" type="ORF">GCM10009433_09780</name>
</gene>
<comment type="caution">
    <text evidence="5">The sequence shown here is derived from an EMBL/GenBank/DDBJ whole genome shotgun (WGS) entry which is preliminary data.</text>
</comment>
<dbReference type="InterPro" id="IPR022720">
    <property type="entry name" value="Motility-assoc_prot_GldM_N"/>
</dbReference>
<dbReference type="NCBIfam" id="TIGR03517">
    <property type="entry name" value="GldM_gliding"/>
    <property type="match status" value="1"/>
</dbReference>
<dbReference type="EMBL" id="BAAAGG010000005">
    <property type="protein sequence ID" value="GAA0755333.1"/>
    <property type="molecule type" value="Genomic_DNA"/>
</dbReference>
<dbReference type="InterPro" id="IPR022719">
    <property type="entry name" value="Motility-assoc_prot_GldM_C"/>
</dbReference>
<evidence type="ECO:0000259" key="3">
    <source>
        <dbReference type="Pfam" id="PF21601"/>
    </source>
</evidence>
<evidence type="ECO:0000259" key="4">
    <source>
        <dbReference type="Pfam" id="PF21602"/>
    </source>
</evidence>
<dbReference type="InterPro" id="IPR019859">
    <property type="entry name" value="Motility-assoc_prot_GldM"/>
</dbReference>
<dbReference type="Pfam" id="PF21602">
    <property type="entry name" value="GldM_3rd"/>
    <property type="match status" value="1"/>
</dbReference>
<dbReference type="InterPro" id="IPR048405">
    <property type="entry name" value="GldM_Ig-like-1"/>
</dbReference>
<accession>A0ABN1K5F3</accession>
<dbReference type="RefSeq" id="WP_224453514.1">
    <property type="nucleotide sequence ID" value="NZ_BAAAGG010000005.1"/>
</dbReference>
<name>A0ABN1K5F3_9FLAO</name>
<feature type="domain" description="Gliding motility-associated protein GldM second immunoglobulin-like" evidence="4">
    <location>
        <begin position="336"/>
        <end position="416"/>
    </location>
</feature>
<protein>
    <submittedName>
        <fullName evidence="5">Gliding motility protein GldM</fullName>
    </submittedName>
</protein>
<organism evidence="5 6">
    <name type="scientific">Psychroflexus lacisalsi</name>
    <dbReference type="NCBI Taxonomy" id="503928"/>
    <lineage>
        <taxon>Bacteria</taxon>
        <taxon>Pseudomonadati</taxon>
        <taxon>Bacteroidota</taxon>
        <taxon>Flavobacteriia</taxon>
        <taxon>Flavobacteriales</taxon>
        <taxon>Flavobacteriaceae</taxon>
        <taxon>Psychroflexus</taxon>
    </lineage>
</organism>
<feature type="domain" description="Gliding motility-associated protein GldM first immunoglobulin-like" evidence="3">
    <location>
        <begin position="228"/>
        <end position="331"/>
    </location>
</feature>
<feature type="domain" description="Gliding motility-associated protein GldM N-terminal" evidence="2">
    <location>
        <begin position="31"/>
        <end position="223"/>
    </location>
</feature>
<evidence type="ECO:0000259" key="1">
    <source>
        <dbReference type="Pfam" id="PF12080"/>
    </source>
</evidence>
<dbReference type="Pfam" id="PF21601">
    <property type="entry name" value="GldM_2nd"/>
    <property type="match status" value="1"/>
</dbReference>
<evidence type="ECO:0000313" key="5">
    <source>
        <dbReference type="EMBL" id="GAA0755333.1"/>
    </source>
</evidence>
<keyword evidence="6" id="KW-1185">Reference proteome</keyword>
<sequence length="525" mass="57138">MAGGKETPRQKMINMMYLVFIAMLALNMSKEVLSAFGTINESLEDTNLKFEEKNDAALAGLSVKASESPDQFAAVLVKADMVSKATSDLFSYYSGLKEGMYKSVDDPKDYETMDKTAYTDELFVKGEKLTPAGEEFLTNMRFYKDQMNQILGEDAKYAVFLSTINEKFSGDPVNPDSGFEGAEVNYVRHHFVGYPLISSITKVTALQNDLKVLENEILSSMLSGQLTQIASMDNYSTLLNQDRSAYYQGNKFDGSIVLGRTDNSTVPNEVKLTLDGRPLVKDRDYTLEGGQVKLNVDAGSAGDHKISGVLIFKQNGKEIEVPVNQSFSVIPKPNQAIVSADKMNVVYRGIQNPITVSMPGVPSNKINASATPASLRKVNGTNYVVTPTTGNELKINVTGEIDGEKISSPPVTFRIKSLPRPTPTVRGQVQEGGAIQMPKNALKVSPIGAAFENFDFDITPVVKRFTISIPGQPSVVVNGSKLDTRAQGLLDLARAGDIVQIFDIKADVPGVNVKNMPALLVQITN</sequence>
<proteinExistence type="predicted"/>
<dbReference type="Pfam" id="PF12081">
    <property type="entry name" value="GldM_1st"/>
    <property type="match status" value="1"/>
</dbReference>
<dbReference type="Pfam" id="PF12080">
    <property type="entry name" value="GldM_4th"/>
    <property type="match status" value="1"/>
</dbReference>
<evidence type="ECO:0000259" key="2">
    <source>
        <dbReference type="Pfam" id="PF12081"/>
    </source>
</evidence>
<reference evidence="5 6" key="1">
    <citation type="journal article" date="2019" name="Int. J. Syst. Evol. Microbiol.">
        <title>The Global Catalogue of Microorganisms (GCM) 10K type strain sequencing project: providing services to taxonomists for standard genome sequencing and annotation.</title>
        <authorList>
            <consortium name="The Broad Institute Genomics Platform"/>
            <consortium name="The Broad Institute Genome Sequencing Center for Infectious Disease"/>
            <person name="Wu L."/>
            <person name="Ma J."/>
        </authorList>
    </citation>
    <scope>NUCLEOTIDE SEQUENCE [LARGE SCALE GENOMIC DNA]</scope>
    <source>
        <strain evidence="5 6">JCM 16231</strain>
    </source>
</reference>
<dbReference type="InterPro" id="IPR048406">
    <property type="entry name" value="GldM_Ig-like-2"/>
</dbReference>
<dbReference type="Proteomes" id="UP001500185">
    <property type="component" value="Unassembled WGS sequence"/>
</dbReference>
<evidence type="ECO:0000313" key="6">
    <source>
        <dbReference type="Proteomes" id="UP001500185"/>
    </source>
</evidence>